<gene>
    <name evidence="2" type="ORF">HETSPECPRED_009102</name>
</gene>
<proteinExistence type="predicted"/>
<dbReference type="OrthoDB" id="5430620at2759"/>
<dbReference type="InterPro" id="IPR052820">
    <property type="entry name" value="PhiA_domain"/>
</dbReference>
<sequence length="209" mass="22250">MSSLTFFSSLILLFSVLTSANPVPLKQLVKPKPSGPFTMVAVHSTSPIHLKPVNAQRNHFYIGNATQTFCPQQPDVTCPIPGNTTVLQTTSRGYCNLDVEVPGGQHVYVAANGALAYTVPNSNIVPKGAHSRSFALDRTSGTRSSFTYSGTGKASGWLACPVAAAVYQIFANVELEDQNVPQKNVSACIALDALTTNYTLPGAAAWQYT</sequence>
<name>A0A8H3IVF6_9LECA</name>
<keyword evidence="3" id="KW-1185">Reference proteome</keyword>
<accession>A0A8H3IVF6</accession>
<reference evidence="2" key="1">
    <citation type="submission" date="2021-03" db="EMBL/GenBank/DDBJ databases">
        <authorList>
            <person name="Tagirdzhanova G."/>
        </authorList>
    </citation>
    <scope>NUCLEOTIDE SEQUENCE</scope>
</reference>
<dbReference type="EMBL" id="CAJPDS010000072">
    <property type="protein sequence ID" value="CAF9934088.1"/>
    <property type="molecule type" value="Genomic_DNA"/>
</dbReference>
<evidence type="ECO:0000256" key="1">
    <source>
        <dbReference type="SAM" id="SignalP"/>
    </source>
</evidence>
<feature type="signal peptide" evidence="1">
    <location>
        <begin position="1"/>
        <end position="20"/>
    </location>
</feature>
<evidence type="ECO:0000313" key="2">
    <source>
        <dbReference type="EMBL" id="CAF9934088.1"/>
    </source>
</evidence>
<keyword evidence="1" id="KW-0732">Signal</keyword>
<dbReference type="PANTHER" id="PTHR42047:SF1">
    <property type="entry name" value="PROTEIN, PUTATIVE (AFU_ORTHOLOGUE AFUA_6G03560)-RELATED"/>
    <property type="match status" value="1"/>
</dbReference>
<organism evidence="2 3">
    <name type="scientific">Heterodermia speciosa</name>
    <dbReference type="NCBI Taxonomy" id="116794"/>
    <lineage>
        <taxon>Eukaryota</taxon>
        <taxon>Fungi</taxon>
        <taxon>Dikarya</taxon>
        <taxon>Ascomycota</taxon>
        <taxon>Pezizomycotina</taxon>
        <taxon>Lecanoromycetes</taxon>
        <taxon>OSLEUM clade</taxon>
        <taxon>Lecanoromycetidae</taxon>
        <taxon>Caliciales</taxon>
        <taxon>Physciaceae</taxon>
        <taxon>Heterodermia</taxon>
    </lineage>
</organism>
<dbReference type="PANTHER" id="PTHR42047">
    <property type="entry name" value="PROTEIN, PUTATIVE (AFU_ORTHOLOGUE AFUA_6G03560)-RELATED"/>
    <property type="match status" value="1"/>
</dbReference>
<evidence type="ECO:0008006" key="4">
    <source>
        <dbReference type="Google" id="ProtNLM"/>
    </source>
</evidence>
<comment type="caution">
    <text evidence="2">The sequence shown here is derived from an EMBL/GenBank/DDBJ whole genome shotgun (WGS) entry which is preliminary data.</text>
</comment>
<feature type="chain" id="PRO_5034971211" description="IgE-binding protein" evidence="1">
    <location>
        <begin position="21"/>
        <end position="209"/>
    </location>
</feature>
<dbReference type="Proteomes" id="UP000664521">
    <property type="component" value="Unassembled WGS sequence"/>
</dbReference>
<dbReference type="AlphaFoldDB" id="A0A8H3IVF6"/>
<protein>
    <recommendedName>
        <fullName evidence="4">IgE-binding protein</fullName>
    </recommendedName>
</protein>
<evidence type="ECO:0000313" key="3">
    <source>
        <dbReference type="Proteomes" id="UP000664521"/>
    </source>
</evidence>